<accession>A0A1X0MTS1</accession>
<sequence>MAFRSSYEGWLAGSCGGGVGVAAGVGLSALADAAGLGAAGFFGAGVFSAAGFTGWVFVVRLVFLGGFFCRFS</sequence>
<keyword evidence="1" id="KW-1133">Transmembrane helix</keyword>
<gene>
    <name evidence="2" type="ORF">BZK31_27955</name>
</gene>
<evidence type="ECO:0000313" key="2">
    <source>
        <dbReference type="EMBL" id="ORC50771.1"/>
    </source>
</evidence>
<keyword evidence="1" id="KW-0812">Transmembrane</keyword>
<evidence type="ECO:0000313" key="3">
    <source>
        <dbReference type="Proteomes" id="UP000192815"/>
    </source>
</evidence>
<dbReference type="AlphaFoldDB" id="A0A1X0MTS1"/>
<organism evidence="2 3">
    <name type="scientific">Pseudomonas floridensis</name>
    <dbReference type="NCBI Taxonomy" id="1958950"/>
    <lineage>
        <taxon>Bacteria</taxon>
        <taxon>Pseudomonadati</taxon>
        <taxon>Pseudomonadota</taxon>
        <taxon>Gammaproteobacteria</taxon>
        <taxon>Pseudomonadales</taxon>
        <taxon>Pseudomonadaceae</taxon>
        <taxon>Pseudomonas</taxon>
    </lineage>
</organism>
<dbReference type="EMBL" id="MUIO01000187">
    <property type="protein sequence ID" value="ORC50771.1"/>
    <property type="molecule type" value="Genomic_DNA"/>
</dbReference>
<keyword evidence="3" id="KW-1185">Reference proteome</keyword>
<dbReference type="Proteomes" id="UP000192815">
    <property type="component" value="Unassembled WGS sequence"/>
</dbReference>
<keyword evidence="1" id="KW-0472">Membrane</keyword>
<protein>
    <submittedName>
        <fullName evidence="2">Uncharacterized protein</fullName>
    </submittedName>
</protein>
<comment type="caution">
    <text evidence="2">The sequence shown here is derived from an EMBL/GenBank/DDBJ whole genome shotgun (WGS) entry which is preliminary data.</text>
</comment>
<evidence type="ECO:0000256" key="1">
    <source>
        <dbReference type="SAM" id="Phobius"/>
    </source>
</evidence>
<reference evidence="3" key="1">
    <citation type="submission" date="2017-02" db="EMBL/GenBank/DDBJ databases">
        <title>Pseudomonas floridae sp. nov., a novel pathogenic bacterial species isolated from tomato.</title>
        <authorList>
            <person name="Timilsina S."/>
            <person name="Vallad G.E."/>
            <person name="Jones J.B."/>
        </authorList>
    </citation>
    <scope>NUCLEOTIDE SEQUENCE [LARGE SCALE GENOMIC DNA]</scope>
    <source>
        <strain evidence="3">GEV388</strain>
    </source>
</reference>
<feature type="transmembrane region" description="Helical" evidence="1">
    <location>
        <begin position="49"/>
        <end position="69"/>
    </location>
</feature>
<feature type="non-terminal residue" evidence="2">
    <location>
        <position position="72"/>
    </location>
</feature>
<name>A0A1X0MTS1_9PSED</name>
<proteinExistence type="predicted"/>